<dbReference type="Gene3D" id="2.40.50.180">
    <property type="entry name" value="CheA-289, Domain 4"/>
    <property type="match status" value="1"/>
</dbReference>
<evidence type="ECO:0000259" key="1">
    <source>
        <dbReference type="PROSITE" id="PS50851"/>
    </source>
</evidence>
<reference evidence="2 3" key="1">
    <citation type="submission" date="2018-06" db="EMBL/GenBank/DDBJ databases">
        <authorList>
            <consortium name="Pathogen Informatics"/>
            <person name="Doyle S."/>
        </authorList>
    </citation>
    <scope>NUCLEOTIDE SEQUENCE [LARGE SCALE GENOMIC DNA]</scope>
    <source>
        <strain evidence="2 3">NCTC10717</strain>
    </source>
</reference>
<name>A0A380N381_9GAMM</name>
<proteinExistence type="predicted"/>
<evidence type="ECO:0000313" key="3">
    <source>
        <dbReference type="Proteomes" id="UP000254575"/>
    </source>
</evidence>
<protein>
    <submittedName>
        <fullName evidence="2">CheW-like domain</fullName>
    </submittedName>
</protein>
<dbReference type="EMBL" id="UHIA01000004">
    <property type="protein sequence ID" value="SUO98563.1"/>
    <property type="molecule type" value="Genomic_DNA"/>
</dbReference>
<dbReference type="RefSeq" id="WP_115219366.1">
    <property type="nucleotide sequence ID" value="NZ_UHIA01000004.1"/>
</dbReference>
<dbReference type="GO" id="GO:0007165">
    <property type="term" value="P:signal transduction"/>
    <property type="evidence" value="ECO:0007669"/>
    <property type="project" value="InterPro"/>
</dbReference>
<dbReference type="GO" id="GO:0006935">
    <property type="term" value="P:chemotaxis"/>
    <property type="evidence" value="ECO:0007669"/>
    <property type="project" value="InterPro"/>
</dbReference>
<sequence>MSADVQADASPFQTLLHYAEMSRERREMRVNHGDYTDGYLAFNVSDDYYLIGMTQVLEVATDVGNITPLPFSPNWLLGLTSHRSEVYSVVDFGRFLGKKSRPTTGRQQIKNFILLRDVGQGYILKVDHVYGIRSCEIGLLQSQYGWIDGHAHMEEKDWMRINLANLVADTAFVQSIQ</sequence>
<evidence type="ECO:0000313" key="2">
    <source>
        <dbReference type="EMBL" id="SUO98563.1"/>
    </source>
</evidence>
<accession>A0A380N381</accession>
<organism evidence="2 3">
    <name type="scientific">Suttonella indologenes</name>
    <dbReference type="NCBI Taxonomy" id="13276"/>
    <lineage>
        <taxon>Bacteria</taxon>
        <taxon>Pseudomonadati</taxon>
        <taxon>Pseudomonadota</taxon>
        <taxon>Gammaproteobacteria</taxon>
        <taxon>Cardiobacteriales</taxon>
        <taxon>Cardiobacteriaceae</taxon>
        <taxon>Suttonella</taxon>
    </lineage>
</organism>
<dbReference type="SMART" id="SM00260">
    <property type="entry name" value="CheW"/>
    <property type="match status" value="1"/>
</dbReference>
<dbReference type="PROSITE" id="PS50851">
    <property type="entry name" value="CHEW"/>
    <property type="match status" value="1"/>
</dbReference>
<dbReference type="Pfam" id="PF01584">
    <property type="entry name" value="CheW"/>
    <property type="match status" value="1"/>
</dbReference>
<dbReference type="Proteomes" id="UP000254575">
    <property type="component" value="Unassembled WGS sequence"/>
</dbReference>
<dbReference type="Gene3D" id="2.30.30.40">
    <property type="entry name" value="SH3 Domains"/>
    <property type="match status" value="1"/>
</dbReference>
<keyword evidence="3" id="KW-1185">Reference proteome</keyword>
<feature type="domain" description="CheW-like" evidence="1">
    <location>
        <begin position="36"/>
        <end position="177"/>
    </location>
</feature>
<dbReference type="InterPro" id="IPR002545">
    <property type="entry name" value="CheW-lke_dom"/>
</dbReference>
<dbReference type="SUPFAM" id="SSF50341">
    <property type="entry name" value="CheW-like"/>
    <property type="match status" value="1"/>
</dbReference>
<dbReference type="OrthoDB" id="5298045at2"/>
<dbReference type="AlphaFoldDB" id="A0A380N381"/>
<dbReference type="InterPro" id="IPR036061">
    <property type="entry name" value="CheW-like_dom_sf"/>
</dbReference>
<gene>
    <name evidence="2" type="ORF">NCTC10717_02318</name>
</gene>